<gene>
    <name evidence="2" type="ORF">C922_05722</name>
</gene>
<dbReference type="GeneID" id="20040996"/>
<proteinExistence type="predicted"/>
<dbReference type="RefSeq" id="XP_008819515.1">
    <property type="nucleotide sequence ID" value="XM_008821293.1"/>
</dbReference>
<name>W6ZSK3_9APIC</name>
<accession>W6ZSK3</accession>
<evidence type="ECO:0000256" key="1">
    <source>
        <dbReference type="SAM" id="MobiDB-lite"/>
    </source>
</evidence>
<keyword evidence="3" id="KW-1185">Reference proteome</keyword>
<evidence type="ECO:0000313" key="3">
    <source>
        <dbReference type="Proteomes" id="UP000030640"/>
    </source>
</evidence>
<dbReference type="AlphaFoldDB" id="W6ZSK3"/>
<dbReference type="EMBL" id="KI965610">
    <property type="protein sequence ID" value="EUD63897.1"/>
    <property type="molecule type" value="Genomic_DNA"/>
</dbReference>
<feature type="region of interest" description="Disordered" evidence="1">
    <location>
        <begin position="79"/>
        <end position="106"/>
    </location>
</feature>
<protein>
    <submittedName>
        <fullName evidence="2">Uncharacterized protein</fullName>
    </submittedName>
</protein>
<organism evidence="2 3">
    <name type="scientific">Plasmodium inui San Antonio 1</name>
    <dbReference type="NCBI Taxonomy" id="1237626"/>
    <lineage>
        <taxon>Eukaryota</taxon>
        <taxon>Sar</taxon>
        <taxon>Alveolata</taxon>
        <taxon>Apicomplexa</taxon>
        <taxon>Aconoidasida</taxon>
        <taxon>Haemosporida</taxon>
        <taxon>Plasmodiidae</taxon>
        <taxon>Plasmodium</taxon>
        <taxon>Plasmodium (Plasmodium)</taxon>
    </lineage>
</organism>
<dbReference type="VEuPathDB" id="PlasmoDB:C922_05722"/>
<dbReference type="Proteomes" id="UP000030640">
    <property type="component" value="Unassembled WGS sequence"/>
</dbReference>
<evidence type="ECO:0000313" key="2">
    <source>
        <dbReference type="EMBL" id="EUD63897.1"/>
    </source>
</evidence>
<reference evidence="2 3" key="1">
    <citation type="submission" date="2013-02" db="EMBL/GenBank/DDBJ databases">
        <title>The Genome Sequence of Plasmodium inui San Antonio 1.</title>
        <authorList>
            <consortium name="The Broad Institute Genome Sequencing Platform"/>
            <consortium name="The Broad Institute Genome Sequencing Center for Infectious Disease"/>
            <person name="Neafsey D."/>
            <person name="Cheeseman I."/>
            <person name="Volkman S."/>
            <person name="Adams J."/>
            <person name="Walker B."/>
            <person name="Young S.K."/>
            <person name="Zeng Q."/>
            <person name="Gargeya S."/>
            <person name="Fitzgerald M."/>
            <person name="Haas B."/>
            <person name="Abouelleil A."/>
            <person name="Alvarado L."/>
            <person name="Arachchi H.M."/>
            <person name="Berlin A.M."/>
            <person name="Chapman S.B."/>
            <person name="Dewar J."/>
            <person name="Goldberg J."/>
            <person name="Griggs A."/>
            <person name="Gujja S."/>
            <person name="Hansen M."/>
            <person name="Howarth C."/>
            <person name="Imamovic A."/>
            <person name="Larimer J."/>
            <person name="McCowan C."/>
            <person name="Murphy C."/>
            <person name="Neiman D."/>
            <person name="Pearson M."/>
            <person name="Priest M."/>
            <person name="Roberts A."/>
            <person name="Saif S."/>
            <person name="Shea T."/>
            <person name="Sisk P."/>
            <person name="Sykes S."/>
            <person name="Wortman J."/>
            <person name="Nusbaum C."/>
            <person name="Birren B."/>
        </authorList>
    </citation>
    <scope>NUCLEOTIDE SEQUENCE [LARGE SCALE GENOMIC DNA]</scope>
    <source>
        <strain evidence="2 3">San Antonio 1</strain>
    </source>
</reference>
<sequence>MSMQVRSIVSGPNKSRLEPNFRNYIRSRVKYRTSQKIVVREGEIRGQEEQILQGIKAEVKYIILRQSVAELEIVRKKGETGPNRAKEIEGWDNDRNETEKSYRSSG</sequence>